<dbReference type="AlphaFoldDB" id="A0A0N4Y767"/>
<feature type="domain" description="Receptor L-domain" evidence="2">
    <location>
        <begin position="327"/>
        <end position="404"/>
    </location>
</feature>
<evidence type="ECO:0000256" key="1">
    <source>
        <dbReference type="SAM" id="MobiDB-lite"/>
    </source>
</evidence>
<evidence type="ECO:0000313" key="3">
    <source>
        <dbReference type="EMBL" id="VDL75568.1"/>
    </source>
</evidence>
<dbReference type="Gene3D" id="3.80.20.20">
    <property type="entry name" value="Receptor L-domain"/>
    <property type="match status" value="2"/>
</dbReference>
<dbReference type="InterPro" id="IPR000494">
    <property type="entry name" value="Rcpt_L-dom"/>
</dbReference>
<dbReference type="InterPro" id="IPR036941">
    <property type="entry name" value="Rcpt_L-dom_sf"/>
</dbReference>
<evidence type="ECO:0000259" key="2">
    <source>
        <dbReference type="Pfam" id="PF01030"/>
    </source>
</evidence>
<dbReference type="SUPFAM" id="SSF52058">
    <property type="entry name" value="L domain-like"/>
    <property type="match status" value="3"/>
</dbReference>
<reference evidence="5" key="1">
    <citation type="submission" date="2017-02" db="UniProtKB">
        <authorList>
            <consortium name="WormBaseParasite"/>
        </authorList>
    </citation>
    <scope>IDENTIFICATION</scope>
</reference>
<dbReference type="STRING" id="27835.A0A0N4Y767"/>
<evidence type="ECO:0000313" key="5">
    <source>
        <dbReference type="WBParaSite" id="NBR_0001197801-mRNA-1"/>
    </source>
</evidence>
<name>A0A0N4Y767_NIPBR</name>
<proteinExistence type="predicted"/>
<feature type="domain" description="Receptor L-domain" evidence="2">
    <location>
        <begin position="41"/>
        <end position="137"/>
    </location>
</feature>
<evidence type="ECO:0000313" key="4">
    <source>
        <dbReference type="Proteomes" id="UP000271162"/>
    </source>
</evidence>
<sequence length="687" mass="75876">MIIPLLLANLIGAAQINDQECEFTSKIVNSKTITEFVNTTCWICNGSIRLDETSDVTHAQLAEAFINIERLIGTVEVINTKFTNLSFFAALGYIALGEKAGEFTEYDLRIENNTKLESMCGALIEYPINVRIVDNPLLDVNCTHTVNYYYGVRKIRGNRKNCGCELDGPLTQTYANTLEDDCAAIYGSLILNADDHPSEDVLFRKFRSASEISGEVSIVDTNLTDLKFLRSVTAIRTFSGGNAEIFIRIENNSKLQQLGWSSIKDIMPAFTIQISANPNLCFTTKELAVILSSFNVKKVQGNVCKEESTEGVCHMGNDSTLSSIPGGCQTLVGRLTLDHSSSSSDLWKLYNVTSIFGQLVVRNSSLRTMSPLWMLSLLANIKPNESALIVESNSAMRSFYWYNVALYSVRNVLEATSQDLINFKTSERHGWLPNLPFLCRTIKETLQVAYLMDEGRRPGSASIPQNLMVDLVMLAALQTKKDDSITWHSITGRAPLPITSSVLAPRGPYHSQGSEKSNLRPETNFKKNKKGEGSGRCNHRAVTGGPPASPLEIANSQLDALMLLLLLEDDMRGHSRINLLRIFSHLWMACDLECFVVAPLADGLVAFLRFLGILSECVSRNEAQKGYNNYSLPHAIETQPIEGEEPLAMNVVEGIEGGVVCTGLALSASLQVNPLARHIRGHFVWLT</sequence>
<dbReference type="EMBL" id="UYSL01020644">
    <property type="protein sequence ID" value="VDL75568.1"/>
    <property type="molecule type" value="Genomic_DNA"/>
</dbReference>
<gene>
    <name evidence="3" type="ORF">NBR_LOCUS11979</name>
</gene>
<dbReference type="InterPro" id="IPR053079">
    <property type="entry name" value="SPS2_domain"/>
</dbReference>
<feature type="compositionally biased region" description="Basic and acidic residues" evidence="1">
    <location>
        <begin position="517"/>
        <end position="533"/>
    </location>
</feature>
<feature type="domain" description="Receptor L-domain" evidence="2">
    <location>
        <begin position="181"/>
        <end position="286"/>
    </location>
</feature>
<dbReference type="PANTHER" id="PTHR21662">
    <property type="entry name" value="RECEPTOR PROTEIN-TYROSINE KINASE"/>
    <property type="match status" value="1"/>
</dbReference>
<protein>
    <submittedName>
        <fullName evidence="5">Protein kinase domain-containing protein</fullName>
    </submittedName>
</protein>
<reference evidence="3 4" key="2">
    <citation type="submission" date="2018-11" db="EMBL/GenBank/DDBJ databases">
        <authorList>
            <consortium name="Pathogen Informatics"/>
        </authorList>
    </citation>
    <scope>NUCLEOTIDE SEQUENCE [LARGE SCALE GENOMIC DNA]</scope>
</reference>
<accession>A0A0N4Y767</accession>
<dbReference type="Proteomes" id="UP000271162">
    <property type="component" value="Unassembled WGS sequence"/>
</dbReference>
<organism evidence="5">
    <name type="scientific">Nippostrongylus brasiliensis</name>
    <name type="common">Rat hookworm</name>
    <dbReference type="NCBI Taxonomy" id="27835"/>
    <lineage>
        <taxon>Eukaryota</taxon>
        <taxon>Metazoa</taxon>
        <taxon>Ecdysozoa</taxon>
        <taxon>Nematoda</taxon>
        <taxon>Chromadorea</taxon>
        <taxon>Rhabditida</taxon>
        <taxon>Rhabditina</taxon>
        <taxon>Rhabditomorpha</taxon>
        <taxon>Strongyloidea</taxon>
        <taxon>Heligmosomidae</taxon>
        <taxon>Nippostrongylus</taxon>
    </lineage>
</organism>
<feature type="region of interest" description="Disordered" evidence="1">
    <location>
        <begin position="501"/>
        <end position="549"/>
    </location>
</feature>
<dbReference type="PANTHER" id="PTHR21662:SF59">
    <property type="entry name" value="RECEPTOR PROTEIN-TYROSINE KINASE"/>
    <property type="match status" value="1"/>
</dbReference>
<dbReference type="Pfam" id="PF01030">
    <property type="entry name" value="Recep_L_domain"/>
    <property type="match status" value="3"/>
</dbReference>
<keyword evidence="4" id="KW-1185">Reference proteome</keyword>
<dbReference type="WBParaSite" id="NBR_0001197801-mRNA-1">
    <property type="protein sequence ID" value="NBR_0001197801-mRNA-1"/>
    <property type="gene ID" value="NBR_0001197801"/>
</dbReference>